<evidence type="ECO:0000256" key="4">
    <source>
        <dbReference type="ARBA" id="ARBA00022695"/>
    </source>
</evidence>
<evidence type="ECO:0000313" key="8">
    <source>
        <dbReference type="Proteomes" id="UP000232227"/>
    </source>
</evidence>
<dbReference type="GO" id="GO:0006355">
    <property type="term" value="P:regulation of DNA-templated transcription"/>
    <property type="evidence" value="ECO:0007669"/>
    <property type="project" value="InterPro"/>
</dbReference>
<accession>A0A291ISR7</accession>
<dbReference type="InterPro" id="IPR029757">
    <property type="entry name" value="RpoE"/>
</dbReference>
<protein>
    <recommendedName>
        <fullName evidence="6">RNAP delta factor</fullName>
    </recommendedName>
</protein>
<evidence type="ECO:0000313" key="7">
    <source>
        <dbReference type="EMBL" id="ATG97741.1"/>
    </source>
</evidence>
<dbReference type="PROSITE" id="PS51913">
    <property type="entry name" value="HTH_HARE"/>
    <property type="match status" value="1"/>
</dbReference>
<evidence type="ECO:0000256" key="2">
    <source>
        <dbReference type="ARBA" id="ARBA00022478"/>
    </source>
</evidence>
<dbReference type="GO" id="GO:0016779">
    <property type="term" value="F:nucleotidyltransferase activity"/>
    <property type="evidence" value="ECO:0007669"/>
    <property type="project" value="UniProtKB-KW"/>
</dbReference>
<proteinExistence type="inferred from homology"/>
<dbReference type="RefSeq" id="WP_096863029.1">
    <property type="nucleotide sequence ID" value="NZ_CP023668.1"/>
</dbReference>
<reference evidence="7 8" key="1">
    <citation type="submission" date="2017-09" db="EMBL/GenBank/DDBJ databases">
        <title>SPAdes assembly of the Mesoplasma lactucae genome.</title>
        <authorList>
            <person name="Knight T.F."/>
            <person name="Rubinstein R."/>
            <person name="Citino T."/>
        </authorList>
    </citation>
    <scope>NUCLEOTIDE SEQUENCE [LARGE SCALE GENOMIC DNA]</scope>
    <source>
        <strain evidence="7 8">831-C4</strain>
    </source>
</reference>
<dbReference type="NCBIfam" id="TIGR04567">
    <property type="entry name" value="RNAP_delt_lowGC"/>
    <property type="match status" value="1"/>
</dbReference>
<dbReference type="GO" id="GO:0000428">
    <property type="term" value="C:DNA-directed RNA polymerase complex"/>
    <property type="evidence" value="ECO:0007669"/>
    <property type="project" value="UniProtKB-KW"/>
</dbReference>
<keyword evidence="5" id="KW-0804">Transcription</keyword>
<sequence length="134" mass="15385">MAKLSNVEVAYQFLQDKPNGADFNTVWNEVASNIHADNDDKSKLIADLYADMVLDNRFALTSDGKWALKSSQSLDDLKKKYDFVESFDFNTDFDDIEDDAKSDEDEDETEDEEDDEDESTMFVSDEDSYDDEDN</sequence>
<organism evidence="7 8">
    <name type="scientific">Mesoplasma lactucae ATCC 49193</name>
    <dbReference type="NCBI Taxonomy" id="81460"/>
    <lineage>
        <taxon>Bacteria</taxon>
        <taxon>Bacillati</taxon>
        <taxon>Mycoplasmatota</taxon>
        <taxon>Mollicutes</taxon>
        <taxon>Entomoplasmatales</taxon>
        <taxon>Entomoplasmataceae</taxon>
        <taxon>Mesoplasma</taxon>
    </lineage>
</organism>
<evidence type="ECO:0000256" key="5">
    <source>
        <dbReference type="ARBA" id="ARBA00023163"/>
    </source>
</evidence>
<dbReference type="EMBL" id="CP023668">
    <property type="protein sequence ID" value="ATG97741.1"/>
    <property type="molecule type" value="Genomic_DNA"/>
</dbReference>
<comment type="similarity">
    <text evidence="1">Belongs to the RpoE family.</text>
</comment>
<evidence type="ECO:0000256" key="1">
    <source>
        <dbReference type="ARBA" id="ARBA00009828"/>
    </source>
</evidence>
<dbReference type="InterPro" id="IPR007759">
    <property type="entry name" value="Asxl_HARE-HTH"/>
</dbReference>
<dbReference type="Gene3D" id="1.10.10.1250">
    <property type="entry name" value="RNA polymerase, subunit delta, N-terminal domain"/>
    <property type="match status" value="1"/>
</dbReference>
<keyword evidence="2 7" id="KW-0240">DNA-directed RNA polymerase</keyword>
<keyword evidence="8" id="KW-1185">Reference proteome</keyword>
<dbReference type="AlphaFoldDB" id="A0A291ISR7"/>
<dbReference type="GO" id="GO:0006351">
    <property type="term" value="P:DNA-templated transcription"/>
    <property type="evidence" value="ECO:0007669"/>
    <property type="project" value="InterPro"/>
</dbReference>
<evidence type="ECO:0000256" key="6">
    <source>
        <dbReference type="ARBA" id="ARBA00031937"/>
    </source>
</evidence>
<keyword evidence="3" id="KW-0808">Transferase</keyword>
<evidence type="ECO:0000256" key="3">
    <source>
        <dbReference type="ARBA" id="ARBA00022679"/>
    </source>
</evidence>
<dbReference type="InterPro" id="IPR038087">
    <property type="entry name" value="RNAP_delta_N_dom_sf"/>
</dbReference>
<name>A0A291ISR7_9MOLU</name>
<gene>
    <name evidence="7" type="primary">rpoE</name>
    <name evidence="7" type="ORF">CP520_03325</name>
</gene>
<dbReference type="Proteomes" id="UP000232227">
    <property type="component" value="Chromosome"/>
</dbReference>
<dbReference type="KEGG" id="mlac:CP520_03325"/>
<dbReference type="OrthoDB" id="401223at2"/>
<keyword evidence="4" id="KW-0548">Nucleotidyltransferase</keyword>